<accession>A0A9D2GK15</accession>
<organism evidence="2 3">
    <name type="scientific">Candidatus Lachnoclostridium stercorigallinarum</name>
    <dbReference type="NCBI Taxonomy" id="2838634"/>
    <lineage>
        <taxon>Bacteria</taxon>
        <taxon>Bacillati</taxon>
        <taxon>Bacillota</taxon>
        <taxon>Clostridia</taxon>
        <taxon>Lachnospirales</taxon>
        <taxon>Lachnospiraceae</taxon>
    </lineage>
</organism>
<dbReference type="AlphaFoldDB" id="A0A9D2GK15"/>
<sequence length="52" mass="6337">MSETDTIVLLKQENERLKRENEMLMETVRQIRKTANRLIDRYVVGSMEKRRQ</sequence>
<feature type="coiled-coil region" evidence="1">
    <location>
        <begin position="7"/>
        <end position="34"/>
    </location>
</feature>
<comment type="caution">
    <text evidence="2">The sequence shown here is derived from an EMBL/GenBank/DDBJ whole genome shotgun (WGS) entry which is preliminary data.</text>
</comment>
<dbReference type="Proteomes" id="UP000824101">
    <property type="component" value="Unassembled WGS sequence"/>
</dbReference>
<evidence type="ECO:0000256" key="1">
    <source>
        <dbReference type="SAM" id="Coils"/>
    </source>
</evidence>
<dbReference type="EMBL" id="DXBC01000166">
    <property type="protein sequence ID" value="HIZ80161.1"/>
    <property type="molecule type" value="Genomic_DNA"/>
</dbReference>
<keyword evidence="1" id="KW-0175">Coiled coil</keyword>
<evidence type="ECO:0000313" key="3">
    <source>
        <dbReference type="Proteomes" id="UP000824101"/>
    </source>
</evidence>
<proteinExistence type="predicted"/>
<name>A0A9D2GK15_9FIRM</name>
<protein>
    <recommendedName>
        <fullName evidence="4">Transposase</fullName>
    </recommendedName>
</protein>
<reference evidence="2" key="1">
    <citation type="journal article" date="2021" name="PeerJ">
        <title>Extensive microbial diversity within the chicken gut microbiome revealed by metagenomics and culture.</title>
        <authorList>
            <person name="Gilroy R."/>
            <person name="Ravi A."/>
            <person name="Getino M."/>
            <person name="Pursley I."/>
            <person name="Horton D.L."/>
            <person name="Alikhan N.F."/>
            <person name="Baker D."/>
            <person name="Gharbi K."/>
            <person name="Hall N."/>
            <person name="Watson M."/>
            <person name="Adriaenssens E.M."/>
            <person name="Foster-Nyarko E."/>
            <person name="Jarju S."/>
            <person name="Secka A."/>
            <person name="Antonio M."/>
            <person name="Oren A."/>
            <person name="Chaudhuri R.R."/>
            <person name="La Ragione R."/>
            <person name="Hildebrand F."/>
            <person name="Pallen M.J."/>
        </authorList>
    </citation>
    <scope>NUCLEOTIDE SEQUENCE</scope>
    <source>
        <strain evidence="2">ChiBcec1-1093</strain>
    </source>
</reference>
<evidence type="ECO:0008006" key="4">
    <source>
        <dbReference type="Google" id="ProtNLM"/>
    </source>
</evidence>
<gene>
    <name evidence="2" type="ORF">IAA17_10285</name>
</gene>
<evidence type="ECO:0000313" key="2">
    <source>
        <dbReference type="EMBL" id="HIZ80161.1"/>
    </source>
</evidence>
<reference evidence="2" key="2">
    <citation type="submission" date="2021-04" db="EMBL/GenBank/DDBJ databases">
        <authorList>
            <person name="Gilroy R."/>
        </authorList>
    </citation>
    <scope>NUCLEOTIDE SEQUENCE</scope>
    <source>
        <strain evidence="2">ChiBcec1-1093</strain>
    </source>
</reference>